<comment type="caution">
    <text evidence="7">The sequence shown here is derived from an EMBL/GenBank/DDBJ whole genome shotgun (WGS) entry which is preliminary data.</text>
</comment>
<dbReference type="InterPro" id="IPR036388">
    <property type="entry name" value="WH-like_DNA-bd_sf"/>
</dbReference>
<evidence type="ECO:0000256" key="3">
    <source>
        <dbReference type="ARBA" id="ARBA00023016"/>
    </source>
</evidence>
<dbReference type="InterPro" id="IPR021153">
    <property type="entry name" value="HrcA_C"/>
</dbReference>
<dbReference type="SUPFAM" id="SSF55781">
    <property type="entry name" value="GAF domain-like"/>
    <property type="match status" value="1"/>
</dbReference>
<dbReference type="SUPFAM" id="SSF46785">
    <property type="entry name" value="Winged helix' DNA-binding domain"/>
    <property type="match status" value="1"/>
</dbReference>
<dbReference type="EMBL" id="DVFJ01000028">
    <property type="protein sequence ID" value="HIQ72055.1"/>
    <property type="molecule type" value="Genomic_DNA"/>
</dbReference>
<reference evidence="7" key="1">
    <citation type="submission" date="2020-10" db="EMBL/GenBank/DDBJ databases">
        <authorList>
            <person name="Gilroy R."/>
        </authorList>
    </citation>
    <scope>NUCLEOTIDE SEQUENCE</scope>
    <source>
        <strain evidence="7">ChiSxjej2B14-6234</strain>
    </source>
</reference>
<dbReference type="InterPro" id="IPR023120">
    <property type="entry name" value="WHTH_transcript_rep_HrcA_IDD"/>
</dbReference>
<dbReference type="NCBIfam" id="TIGR00331">
    <property type="entry name" value="hrcA"/>
    <property type="match status" value="1"/>
</dbReference>
<gene>
    <name evidence="5 7" type="primary">hrcA</name>
    <name evidence="7" type="ORF">IAB73_07605</name>
</gene>
<name>A0A9D0ZAX7_9FIRM</name>
<dbReference type="Gene3D" id="3.30.390.60">
    <property type="entry name" value="Heat-inducible transcription repressor hrca homolog, domain 3"/>
    <property type="match status" value="1"/>
</dbReference>
<comment type="similarity">
    <text evidence="5">Belongs to the HrcA family.</text>
</comment>
<dbReference type="InterPro" id="IPR029016">
    <property type="entry name" value="GAF-like_dom_sf"/>
</dbReference>
<dbReference type="GO" id="GO:0045892">
    <property type="term" value="P:negative regulation of DNA-templated transcription"/>
    <property type="evidence" value="ECO:0007669"/>
    <property type="project" value="UniProtKB-UniRule"/>
</dbReference>
<evidence type="ECO:0000256" key="2">
    <source>
        <dbReference type="ARBA" id="ARBA00023015"/>
    </source>
</evidence>
<dbReference type="Gene3D" id="3.30.450.40">
    <property type="match status" value="1"/>
</dbReference>
<keyword evidence="3 5" id="KW-0346">Stress response</keyword>
<dbReference type="PANTHER" id="PTHR34824:SF1">
    <property type="entry name" value="HEAT-INDUCIBLE TRANSCRIPTION REPRESSOR HRCA"/>
    <property type="match status" value="1"/>
</dbReference>
<dbReference type="GO" id="GO:0003677">
    <property type="term" value="F:DNA binding"/>
    <property type="evidence" value="ECO:0007669"/>
    <property type="project" value="InterPro"/>
</dbReference>
<accession>A0A9D0ZAX7</accession>
<dbReference type="AlphaFoldDB" id="A0A9D0ZAX7"/>
<dbReference type="HAMAP" id="MF_00081">
    <property type="entry name" value="HrcA"/>
    <property type="match status" value="1"/>
</dbReference>
<organism evidence="7 8">
    <name type="scientific">Candidatus Onthenecus intestinigallinarum</name>
    <dbReference type="NCBI Taxonomy" id="2840875"/>
    <lineage>
        <taxon>Bacteria</taxon>
        <taxon>Bacillati</taxon>
        <taxon>Bacillota</taxon>
        <taxon>Clostridia</taxon>
        <taxon>Eubacteriales</taxon>
        <taxon>Candidatus Onthenecus</taxon>
    </lineage>
</organism>
<reference evidence="7" key="2">
    <citation type="journal article" date="2021" name="PeerJ">
        <title>Extensive microbial diversity within the chicken gut microbiome revealed by metagenomics and culture.</title>
        <authorList>
            <person name="Gilroy R."/>
            <person name="Ravi A."/>
            <person name="Getino M."/>
            <person name="Pursley I."/>
            <person name="Horton D.L."/>
            <person name="Alikhan N.F."/>
            <person name="Baker D."/>
            <person name="Gharbi K."/>
            <person name="Hall N."/>
            <person name="Watson M."/>
            <person name="Adriaenssens E.M."/>
            <person name="Foster-Nyarko E."/>
            <person name="Jarju S."/>
            <person name="Secka A."/>
            <person name="Antonio M."/>
            <person name="Oren A."/>
            <person name="Chaudhuri R.R."/>
            <person name="La Ragione R."/>
            <person name="Hildebrand F."/>
            <person name="Pallen M.J."/>
        </authorList>
    </citation>
    <scope>NUCLEOTIDE SEQUENCE</scope>
    <source>
        <strain evidence="7">ChiSxjej2B14-6234</strain>
    </source>
</reference>
<sequence length="345" mass="38568">MDLVERKFRILQAIVDDYIVTALPVGSRTISRKYEQNLSSATIRNEMSDLEELGYLDSPHTSAGRVPSYKAYRLYVDRLMKRTPLGAEETQAISRFFDRRMRQMEDVAERAAHALSSVTHYTTAVMTRQTGEDDLKLRHLQLVKVTENTALLLLVTDAGVVKQTPMHVSPGMSTDDLYKVSRMLTERLAGCRLGQVQSILAGIGAEFREQGELLDGMLETLRERTTPEEHTDLVVGGTSNLLEYPEYSDVEKARSLLSVLETREKVIRLLQGGAQMEFSVRIGPETGLPETKDCSVVTATYRLGDGRVNTIGVIGPTRMQYGRVISALEYMGKALMETLSGQEQK</sequence>
<evidence type="ECO:0000313" key="7">
    <source>
        <dbReference type="EMBL" id="HIQ72055.1"/>
    </source>
</evidence>
<dbReference type="Pfam" id="PF01628">
    <property type="entry name" value="HrcA"/>
    <property type="match status" value="1"/>
</dbReference>
<feature type="domain" description="Heat-inducible transcription repressor HrcA C-terminal" evidence="6">
    <location>
        <begin position="105"/>
        <end position="325"/>
    </location>
</feature>
<dbReference type="Proteomes" id="UP000886887">
    <property type="component" value="Unassembled WGS sequence"/>
</dbReference>
<evidence type="ECO:0000313" key="8">
    <source>
        <dbReference type="Proteomes" id="UP000886887"/>
    </source>
</evidence>
<proteinExistence type="inferred from homology"/>
<evidence type="ECO:0000256" key="4">
    <source>
        <dbReference type="ARBA" id="ARBA00023163"/>
    </source>
</evidence>
<comment type="function">
    <text evidence="5">Negative regulator of class I heat shock genes (grpE-dnaK-dnaJ and groELS operons). Prevents heat-shock induction of these operons.</text>
</comment>
<evidence type="ECO:0000256" key="1">
    <source>
        <dbReference type="ARBA" id="ARBA00022491"/>
    </source>
</evidence>
<dbReference type="PANTHER" id="PTHR34824">
    <property type="entry name" value="HEAT-INDUCIBLE TRANSCRIPTION REPRESSOR HRCA"/>
    <property type="match status" value="1"/>
</dbReference>
<dbReference type="InterPro" id="IPR002571">
    <property type="entry name" value="HrcA"/>
</dbReference>
<evidence type="ECO:0000259" key="6">
    <source>
        <dbReference type="Pfam" id="PF01628"/>
    </source>
</evidence>
<evidence type="ECO:0000256" key="5">
    <source>
        <dbReference type="HAMAP-Rule" id="MF_00081"/>
    </source>
</evidence>
<keyword evidence="1 5" id="KW-0678">Repressor</keyword>
<dbReference type="PIRSF" id="PIRSF005485">
    <property type="entry name" value="HrcA"/>
    <property type="match status" value="1"/>
</dbReference>
<dbReference type="Gene3D" id="1.10.10.10">
    <property type="entry name" value="Winged helix-like DNA-binding domain superfamily/Winged helix DNA-binding domain"/>
    <property type="match status" value="1"/>
</dbReference>
<keyword evidence="4 5" id="KW-0804">Transcription</keyword>
<protein>
    <recommendedName>
        <fullName evidence="5">Heat-inducible transcription repressor HrcA</fullName>
    </recommendedName>
</protein>
<keyword evidence="2 5" id="KW-0805">Transcription regulation</keyword>
<dbReference type="InterPro" id="IPR036390">
    <property type="entry name" value="WH_DNA-bd_sf"/>
</dbReference>